<comment type="subcellular location">
    <subcellularLocation>
        <location evidence="1">Membrane</location>
        <topology evidence="1">Multi-pass membrane protein</topology>
    </subcellularLocation>
</comment>
<dbReference type="PANTHER" id="PTHR24064">
    <property type="entry name" value="SOLUTE CARRIER FAMILY 22 MEMBER"/>
    <property type="match status" value="1"/>
</dbReference>
<dbReference type="Pfam" id="PF00083">
    <property type="entry name" value="Sugar_tr"/>
    <property type="match status" value="1"/>
</dbReference>
<name>A0A167ULX5_PENCH</name>
<dbReference type="GO" id="GO:0016020">
    <property type="term" value="C:membrane"/>
    <property type="evidence" value="ECO:0007669"/>
    <property type="project" value="UniProtKB-SubCell"/>
</dbReference>
<gene>
    <name evidence="6" type="ORF">EN45_080060</name>
</gene>
<sequence>MIPAFLLKYETSAHIHSFQAIYFLGSFFNQFSPNCITFLVAAEVFPTPIRGTAHGLSAAAGKLGALVIAVVGSYNPTQQQYYIVPWFGLAGVLLTKLFLPDTTGLDLREQQRRWLHIRQGREHEYHGPAVHRKHLSIWGRWMGKGKHYDADLGYQMKVKECRAEWEAAMAVRREDKDALFDMDDVDESILHGSLHTYLN</sequence>
<dbReference type="GO" id="GO:0022857">
    <property type="term" value="F:transmembrane transporter activity"/>
    <property type="evidence" value="ECO:0007669"/>
    <property type="project" value="InterPro"/>
</dbReference>
<dbReference type="Gene3D" id="1.20.1250.20">
    <property type="entry name" value="MFS general substrate transporter like domains"/>
    <property type="match status" value="1"/>
</dbReference>
<dbReference type="AlphaFoldDB" id="A0A167ULX5"/>
<keyword evidence="3 5" id="KW-1133">Transmembrane helix</keyword>
<evidence type="ECO:0000313" key="6">
    <source>
        <dbReference type="EMBL" id="KZN89403.1"/>
    </source>
</evidence>
<evidence type="ECO:0000256" key="5">
    <source>
        <dbReference type="SAM" id="Phobius"/>
    </source>
</evidence>
<feature type="transmembrane region" description="Helical" evidence="5">
    <location>
        <begin position="53"/>
        <end position="74"/>
    </location>
</feature>
<proteinExistence type="predicted"/>
<feature type="transmembrane region" description="Helical" evidence="5">
    <location>
        <begin position="20"/>
        <end position="41"/>
    </location>
</feature>
<keyword evidence="2 5" id="KW-0812">Transmembrane</keyword>
<dbReference type="InterPro" id="IPR036259">
    <property type="entry name" value="MFS_trans_sf"/>
</dbReference>
<evidence type="ECO:0000256" key="1">
    <source>
        <dbReference type="ARBA" id="ARBA00004141"/>
    </source>
</evidence>
<evidence type="ECO:0000256" key="2">
    <source>
        <dbReference type="ARBA" id="ARBA00022692"/>
    </source>
</evidence>
<protein>
    <submittedName>
        <fullName evidence="6">Putative inorganic phosphate transporter</fullName>
    </submittedName>
</protein>
<reference evidence="6" key="1">
    <citation type="journal article" date="2014" name="Genome Announc.">
        <title>Complete sequencing and chromosome-scale genome assembly of the industrial progenitor strain P2niaD18 from the penicillin producer Penicillium chrysogenum.</title>
        <authorList>
            <person name="Specht T."/>
            <person name="Dahlmann T.A."/>
            <person name="Zadra I."/>
            <person name="Kurnsteiner H."/>
            <person name="Kuck U."/>
        </authorList>
    </citation>
    <scope>NUCLEOTIDE SEQUENCE [LARGE SCALE GENOMIC DNA]</scope>
    <source>
        <strain evidence="6">P2niaD18</strain>
    </source>
</reference>
<dbReference type="InterPro" id="IPR005828">
    <property type="entry name" value="MFS_sugar_transport-like"/>
</dbReference>
<keyword evidence="4 5" id="KW-0472">Membrane</keyword>
<accession>A0A167ULX5</accession>
<organism evidence="6">
    <name type="scientific">Penicillium chrysogenum</name>
    <name type="common">Penicillium notatum</name>
    <dbReference type="NCBI Taxonomy" id="5076"/>
    <lineage>
        <taxon>Eukaryota</taxon>
        <taxon>Fungi</taxon>
        <taxon>Dikarya</taxon>
        <taxon>Ascomycota</taxon>
        <taxon>Pezizomycotina</taxon>
        <taxon>Eurotiomycetes</taxon>
        <taxon>Eurotiomycetidae</taxon>
        <taxon>Eurotiales</taxon>
        <taxon>Aspergillaceae</taxon>
        <taxon>Penicillium</taxon>
        <taxon>Penicillium chrysogenum species complex</taxon>
    </lineage>
</organism>
<dbReference type="EMBL" id="CM002799">
    <property type="protein sequence ID" value="KZN89403.1"/>
    <property type="molecule type" value="Genomic_DNA"/>
</dbReference>
<dbReference type="SUPFAM" id="SSF103473">
    <property type="entry name" value="MFS general substrate transporter"/>
    <property type="match status" value="1"/>
</dbReference>
<feature type="transmembrane region" description="Helical" evidence="5">
    <location>
        <begin position="80"/>
        <end position="99"/>
    </location>
</feature>
<evidence type="ECO:0000256" key="4">
    <source>
        <dbReference type="ARBA" id="ARBA00023136"/>
    </source>
</evidence>
<dbReference type="Proteomes" id="UP000076449">
    <property type="component" value="Chromosome II"/>
</dbReference>
<evidence type="ECO:0000256" key="3">
    <source>
        <dbReference type="ARBA" id="ARBA00022989"/>
    </source>
</evidence>